<comment type="caution">
    <text evidence="6">The sequence shown here is derived from an EMBL/GenBank/DDBJ whole genome shotgun (WGS) entry which is preliminary data.</text>
</comment>
<protein>
    <recommendedName>
        <fullName evidence="8">Import component protein</fullName>
    </recommendedName>
</protein>
<evidence type="ECO:0000256" key="5">
    <source>
        <dbReference type="SAM" id="Phobius"/>
    </source>
</evidence>
<evidence type="ECO:0000313" key="6">
    <source>
        <dbReference type="EMBL" id="PIP24024.1"/>
    </source>
</evidence>
<evidence type="ECO:0000256" key="1">
    <source>
        <dbReference type="ARBA" id="ARBA00004141"/>
    </source>
</evidence>
<gene>
    <name evidence="6" type="ORF">COX36_00370</name>
</gene>
<dbReference type="Pfam" id="PF09685">
    <property type="entry name" value="MamF_MmsF"/>
    <property type="match status" value="1"/>
</dbReference>
<name>A0A2G9YXN9_9BACT</name>
<evidence type="ECO:0000313" key="7">
    <source>
        <dbReference type="Proteomes" id="UP000230273"/>
    </source>
</evidence>
<sequence length="114" mass="12734">MENPTGIEQTEQKDKNTGMAVFAYFIFFLPLLTESKDDSFVKFHVKQGAVFFITILVAGVVGSIISKIPFFGGYLFWVVNLGLIVVWIIGILNALNGKEEPLPIIGKYAEMLKF</sequence>
<feature type="transmembrane region" description="Helical" evidence="5">
    <location>
        <begin position="45"/>
        <end position="68"/>
    </location>
</feature>
<evidence type="ECO:0000256" key="3">
    <source>
        <dbReference type="ARBA" id="ARBA00022989"/>
    </source>
</evidence>
<dbReference type="InterPro" id="IPR019109">
    <property type="entry name" value="MamF_MmsF"/>
</dbReference>
<proteinExistence type="predicted"/>
<dbReference type="Proteomes" id="UP000230273">
    <property type="component" value="Unassembled WGS sequence"/>
</dbReference>
<evidence type="ECO:0000256" key="2">
    <source>
        <dbReference type="ARBA" id="ARBA00022692"/>
    </source>
</evidence>
<comment type="subcellular location">
    <subcellularLocation>
        <location evidence="1">Membrane</location>
        <topology evidence="1">Multi-pass membrane protein</topology>
    </subcellularLocation>
</comment>
<accession>A0A2G9YXN9</accession>
<feature type="transmembrane region" description="Helical" evidence="5">
    <location>
        <begin position="16"/>
        <end position="33"/>
    </location>
</feature>
<dbReference type="EMBL" id="PCRP01000004">
    <property type="protein sequence ID" value="PIP24024.1"/>
    <property type="molecule type" value="Genomic_DNA"/>
</dbReference>
<organism evidence="6 7">
    <name type="scientific">Candidatus Nealsonbacteria bacterium CG23_combo_of_CG06-09_8_20_14_all_38_19</name>
    <dbReference type="NCBI Taxonomy" id="1974721"/>
    <lineage>
        <taxon>Bacteria</taxon>
        <taxon>Candidatus Nealsoniibacteriota</taxon>
    </lineage>
</organism>
<keyword evidence="2 5" id="KW-0812">Transmembrane</keyword>
<feature type="transmembrane region" description="Helical" evidence="5">
    <location>
        <begin position="74"/>
        <end position="95"/>
    </location>
</feature>
<evidence type="ECO:0000256" key="4">
    <source>
        <dbReference type="ARBA" id="ARBA00023136"/>
    </source>
</evidence>
<keyword evidence="4 5" id="KW-0472">Membrane</keyword>
<keyword evidence="3 5" id="KW-1133">Transmembrane helix</keyword>
<evidence type="ECO:0008006" key="8">
    <source>
        <dbReference type="Google" id="ProtNLM"/>
    </source>
</evidence>
<dbReference type="AlphaFoldDB" id="A0A2G9YXN9"/>
<reference evidence="6 7" key="1">
    <citation type="submission" date="2017-09" db="EMBL/GenBank/DDBJ databases">
        <title>Depth-based differentiation of microbial function through sediment-hosted aquifers and enrichment of novel symbionts in the deep terrestrial subsurface.</title>
        <authorList>
            <person name="Probst A.J."/>
            <person name="Ladd B."/>
            <person name="Jarett J.K."/>
            <person name="Geller-Mcgrath D.E."/>
            <person name="Sieber C.M."/>
            <person name="Emerson J.B."/>
            <person name="Anantharaman K."/>
            <person name="Thomas B.C."/>
            <person name="Malmstrom R."/>
            <person name="Stieglmeier M."/>
            <person name="Klingl A."/>
            <person name="Woyke T."/>
            <person name="Ryan C.M."/>
            <person name="Banfield J.F."/>
        </authorList>
    </citation>
    <scope>NUCLEOTIDE SEQUENCE [LARGE SCALE GENOMIC DNA]</scope>
    <source>
        <strain evidence="6">CG23_combo_of_CG06-09_8_20_14_all_38_19</strain>
    </source>
</reference>